<keyword evidence="5 6" id="KW-0732">Signal</keyword>
<name>A0AAV9LVD6_9SOLN</name>
<evidence type="ECO:0000313" key="8">
    <source>
        <dbReference type="Proteomes" id="UP001311915"/>
    </source>
</evidence>
<organism evidence="7 8">
    <name type="scientific">Solanum pinnatisectum</name>
    <name type="common">tansyleaf nightshade</name>
    <dbReference type="NCBI Taxonomy" id="50273"/>
    <lineage>
        <taxon>Eukaryota</taxon>
        <taxon>Viridiplantae</taxon>
        <taxon>Streptophyta</taxon>
        <taxon>Embryophyta</taxon>
        <taxon>Tracheophyta</taxon>
        <taxon>Spermatophyta</taxon>
        <taxon>Magnoliopsida</taxon>
        <taxon>eudicotyledons</taxon>
        <taxon>Gunneridae</taxon>
        <taxon>Pentapetalae</taxon>
        <taxon>asterids</taxon>
        <taxon>lamiids</taxon>
        <taxon>Solanales</taxon>
        <taxon>Solanaceae</taxon>
        <taxon>Solanoideae</taxon>
        <taxon>Solaneae</taxon>
        <taxon>Solanum</taxon>
    </lineage>
</organism>
<accession>A0AAV9LVD6</accession>
<dbReference type="Pfam" id="PF05938">
    <property type="entry name" value="Self-incomp_S1"/>
    <property type="match status" value="1"/>
</dbReference>
<evidence type="ECO:0000256" key="1">
    <source>
        <dbReference type="ARBA" id="ARBA00004613"/>
    </source>
</evidence>
<dbReference type="GO" id="GO:0060320">
    <property type="term" value="P:rejection of self pollen"/>
    <property type="evidence" value="ECO:0007669"/>
    <property type="project" value="UniProtKB-KW"/>
</dbReference>
<dbReference type="PANTHER" id="PTHR31232:SF18">
    <property type="entry name" value="S-PROTEIN HOMOLOG"/>
    <property type="match status" value="1"/>
</dbReference>
<dbReference type="InterPro" id="IPR010264">
    <property type="entry name" value="Self-incomp_S1"/>
</dbReference>
<feature type="signal peptide" evidence="6">
    <location>
        <begin position="1"/>
        <end position="24"/>
    </location>
</feature>
<gene>
    <name evidence="7" type="ORF">R3W88_022376</name>
</gene>
<evidence type="ECO:0000256" key="6">
    <source>
        <dbReference type="RuleBase" id="RU367044"/>
    </source>
</evidence>
<evidence type="ECO:0000256" key="2">
    <source>
        <dbReference type="ARBA" id="ARBA00005581"/>
    </source>
</evidence>
<keyword evidence="8" id="KW-1185">Reference proteome</keyword>
<dbReference type="EMBL" id="JAWPEI010000004">
    <property type="protein sequence ID" value="KAK4729388.1"/>
    <property type="molecule type" value="Genomic_DNA"/>
</dbReference>
<protein>
    <recommendedName>
        <fullName evidence="6">S-protein homolog</fullName>
    </recommendedName>
</protein>
<evidence type="ECO:0000256" key="4">
    <source>
        <dbReference type="ARBA" id="ARBA00022525"/>
    </source>
</evidence>
<sequence>MNSTRFPMFYICLILFPFTQLTSCVYSDFFWAKDVDVILKNELHVPANVRCKSRDNDLGDHEISIGNTYKFSFKTNFWGTTLFWCKIWYKKYPNSEKYSEANFEVYSSESHTEHCDHICTWELLDSGIYSYDPYNNRSIKEYDWNN</sequence>
<evidence type="ECO:0000313" key="7">
    <source>
        <dbReference type="EMBL" id="KAK4729388.1"/>
    </source>
</evidence>
<evidence type="ECO:0000256" key="5">
    <source>
        <dbReference type="ARBA" id="ARBA00022729"/>
    </source>
</evidence>
<evidence type="ECO:0000256" key="3">
    <source>
        <dbReference type="ARBA" id="ARBA00022471"/>
    </source>
</evidence>
<comment type="subcellular location">
    <subcellularLocation>
        <location evidence="1 6">Secreted</location>
    </subcellularLocation>
</comment>
<proteinExistence type="inferred from homology"/>
<feature type="chain" id="PRO_5043107522" description="S-protein homolog" evidence="6">
    <location>
        <begin position="25"/>
        <end position="146"/>
    </location>
</feature>
<keyword evidence="4 6" id="KW-0964">Secreted</keyword>
<dbReference type="PANTHER" id="PTHR31232">
    <property type="match status" value="1"/>
</dbReference>
<keyword evidence="3 6" id="KW-0713">Self-incompatibility</keyword>
<comment type="similarity">
    <text evidence="2 6">Belongs to the plant self-incompatibility (S1) protein family.</text>
</comment>
<reference evidence="7 8" key="1">
    <citation type="submission" date="2023-10" db="EMBL/GenBank/DDBJ databases">
        <title>Genome-Wide Identification Analysis in wild type Solanum Pinnatisectum Reveals Some Genes Defensing Phytophthora Infestans.</title>
        <authorList>
            <person name="Sun C."/>
        </authorList>
    </citation>
    <scope>NUCLEOTIDE SEQUENCE [LARGE SCALE GENOMIC DNA]</scope>
    <source>
        <strain evidence="7">LQN</strain>
        <tissue evidence="7">Leaf</tissue>
    </source>
</reference>
<dbReference type="GO" id="GO:0005576">
    <property type="term" value="C:extracellular region"/>
    <property type="evidence" value="ECO:0007669"/>
    <property type="project" value="UniProtKB-SubCell"/>
</dbReference>
<dbReference type="AlphaFoldDB" id="A0AAV9LVD6"/>
<comment type="caution">
    <text evidence="7">The sequence shown here is derived from an EMBL/GenBank/DDBJ whole genome shotgun (WGS) entry which is preliminary data.</text>
</comment>
<dbReference type="Proteomes" id="UP001311915">
    <property type="component" value="Unassembled WGS sequence"/>
</dbReference>